<evidence type="ECO:0000256" key="1">
    <source>
        <dbReference type="ARBA" id="ARBA00004555"/>
    </source>
</evidence>
<evidence type="ECO:0000259" key="6">
    <source>
        <dbReference type="Pfam" id="PF26254"/>
    </source>
</evidence>
<comment type="caution">
    <text evidence="9">The sequence shown here is derived from an EMBL/GenBank/DDBJ whole genome shotgun (WGS) entry which is preliminary data.</text>
</comment>
<feature type="domain" description="Trs120/TRAPPC9 fourth Ig-like" evidence="8">
    <location>
        <begin position="1082"/>
        <end position="1222"/>
    </location>
</feature>
<dbReference type="InterPro" id="IPR058568">
    <property type="entry name" value="Ig_TRAPPC9_Trs120_4th"/>
</dbReference>
<evidence type="ECO:0000256" key="3">
    <source>
        <dbReference type="SAM" id="MobiDB-lite"/>
    </source>
</evidence>
<evidence type="ECO:0000313" key="9">
    <source>
        <dbReference type="EMBL" id="KAJ8422666.1"/>
    </source>
</evidence>
<evidence type="ECO:0008006" key="11">
    <source>
        <dbReference type="Google" id="ProtNLM"/>
    </source>
</evidence>
<dbReference type="InterPro" id="IPR013935">
    <property type="entry name" value="Trs120_TRAPPC9"/>
</dbReference>
<dbReference type="InterPro" id="IPR058565">
    <property type="entry name" value="Ig_TRAPPC9_Trs120_1st"/>
</dbReference>
<keyword evidence="10" id="KW-1185">Reference proteome</keyword>
<feature type="region of interest" description="Disordered" evidence="3">
    <location>
        <begin position="284"/>
        <end position="303"/>
    </location>
</feature>
<protein>
    <recommendedName>
        <fullName evidence="11">Trafficking protein particle complex subunit 9</fullName>
    </recommendedName>
</protein>
<sequence length="1226" mass="133712">MEPDVSIESMCTIRVAVLPVGPITPSLFRDYASLLTLHSKIDLSSISSFYTEHQKSPFTHQPWDTGSLRFKFILGGSPPSPWEDFQSNRKILAVIGIFHCPSSPDLHLVSEQFSHACKAYITSALAQKCFGFCPGDEQLENGSKENLNLFPPADRQTLEMHMHTMMQDIAASLLMEFEKWVLKAESAGTIVKTPLDSQASLSSEEVIKAKKRRLGRAQKTIGDYCLLAGSPVDANAHYNTALELARLTGDYFWYAGALEGSVCALLRNQNQCCLPLETEMAESGRQLSPTGGNCHRSPPSTSRLEMDRIGQRDQVLEDEVKYRYNSVILHYRKSFIQDNAQRVSPVSFELEATLKLARFLCRRELAKDVVDLLTNAADGAKSLIDATDRLVLYVEIARLYASLGYERKAAFFSRQVAQLYLQQENRYAAISALQVLAISTKAYRVQSKASIARDSLPENGPIIVDGGKMHPNSAVSLFESQWSTLQMVVLREILQAAVRAGDPLAAWSAAARLLRNYYPLITPAAQNGLARALNNSATRLPSGTRSADPALPFIRLHSFPISPSQMDIVKRNPARQDWWAGSAPSGPFIYTPFSKGNTNNTGKQELVWVVGEPVQVLVELANPCGFDLVVDSIYLSVPTGNFDAFPISVTLPTNSSKVIALSGIPTSVGPIKVPGCIVHCFGVITEHLFRDVDNLLIGAAQGLVLSDPFRSCGCPTLRNVSVPNISVVAPLPLLLSHVVGGDGAVTLYEGEIRDVWISLANAGTVPIEQAHISLSGKNQDSVISIAYDTLKSALPLKPGGEITLPITIRAWQHTALDLDTVAGRSGSLARQPKDGPSPMLLIHYAGPLYNIESGEKTAVTPGRRLVVPLNVCVLPGLSFVKARMLSMEIPSNIGENIPEPSNAENGFYRSPSGSQNKLERLVKIDPYRGTWGLRFIELELSNPTDVVFDIRVSVQLENPGSSDDTSADQDAGEYGYPKTTIDRDSSARVLIPLEHFKLPVLDSSFFMKESLVDGGASGGRTSSFSEKSAKAELNACIKSLISRIKVRWESGRNNSGELNIKDAMQAALQTSVMDVLLPDPLTFGFRLAKDASQDSHSQTSEARCSVFAHEMTPMEVLVRNNTKEAIRMNLGITCRDVAGENCVEGPKATVLWAGALNGIILEVPPLQQIKHSFSLYFLVPGEYTLVAASVIDNANDILRARARSDSPTEPIFCRGPPVHVRVCGAA</sequence>
<feature type="domain" description="Trs120/TRAPPC9 first Ig-like" evidence="6">
    <location>
        <begin position="582"/>
        <end position="682"/>
    </location>
</feature>
<evidence type="ECO:0000259" key="4">
    <source>
        <dbReference type="Pfam" id="PF08626"/>
    </source>
</evidence>
<name>A0A9Q1GL15_9CARY</name>
<evidence type="ECO:0000313" key="10">
    <source>
        <dbReference type="Proteomes" id="UP001153076"/>
    </source>
</evidence>
<keyword evidence="2" id="KW-0333">Golgi apparatus</keyword>
<dbReference type="PANTHER" id="PTHR21512">
    <property type="entry name" value="TRAFFICKING PROTEIN PARTICLE COMPLEX SUBUNIT 9"/>
    <property type="match status" value="1"/>
</dbReference>
<feature type="domain" description="Trs120/TRAPPC9 N-terminal" evidence="4">
    <location>
        <begin position="201"/>
        <end position="266"/>
    </location>
</feature>
<evidence type="ECO:0000259" key="8">
    <source>
        <dbReference type="Pfam" id="PF26283"/>
    </source>
</evidence>
<dbReference type="EMBL" id="JAKOGI010002184">
    <property type="protein sequence ID" value="KAJ8422666.1"/>
    <property type="molecule type" value="Genomic_DNA"/>
</dbReference>
<accession>A0A9Q1GL15</accession>
<dbReference type="InterPro" id="IPR058567">
    <property type="entry name" value="Ig_TRAPPC9_Trs120_3rd"/>
</dbReference>
<dbReference type="Pfam" id="PF26254">
    <property type="entry name" value="Ig_TRAPPC9-Trs120_1st"/>
    <property type="match status" value="1"/>
</dbReference>
<dbReference type="InterPro" id="IPR058563">
    <property type="entry name" value="Trs120_TRAPPC9_N"/>
</dbReference>
<evidence type="ECO:0000256" key="2">
    <source>
        <dbReference type="ARBA" id="ARBA00023034"/>
    </source>
</evidence>
<dbReference type="Pfam" id="PF08626">
    <property type="entry name" value="TRAPPC9-Trs120"/>
    <property type="match status" value="2"/>
</dbReference>
<feature type="domain" description="Trs120/TRAPPC9 N-terminal" evidence="4">
    <location>
        <begin position="11"/>
        <end position="190"/>
    </location>
</feature>
<dbReference type="AlphaFoldDB" id="A0A9Q1GL15"/>
<dbReference type="Pfam" id="PF26283">
    <property type="entry name" value="Ig_TRAPPC9-Trs120_4th"/>
    <property type="match status" value="1"/>
</dbReference>
<dbReference type="OrthoDB" id="27962at2759"/>
<feature type="domain" description="Trs120/TRAPPC9 TPR region" evidence="5">
    <location>
        <begin position="368"/>
        <end position="535"/>
    </location>
</feature>
<reference evidence="9" key="1">
    <citation type="submission" date="2022-04" db="EMBL/GenBank/DDBJ databases">
        <title>Carnegiea gigantea Genome sequencing and assembly v2.</title>
        <authorList>
            <person name="Copetti D."/>
            <person name="Sanderson M.J."/>
            <person name="Burquez A."/>
            <person name="Wojciechowski M.F."/>
        </authorList>
    </citation>
    <scope>NUCLEOTIDE SEQUENCE</scope>
    <source>
        <strain evidence="9">SGP5-SGP5p</strain>
        <tissue evidence="9">Aerial part</tissue>
    </source>
</reference>
<evidence type="ECO:0000259" key="5">
    <source>
        <dbReference type="Pfam" id="PF26251"/>
    </source>
</evidence>
<dbReference type="PANTHER" id="PTHR21512:SF5">
    <property type="entry name" value="TRAFFICKING PROTEIN PARTICLE COMPLEX SUBUNIT 9"/>
    <property type="match status" value="1"/>
</dbReference>
<dbReference type="Pfam" id="PF26251">
    <property type="entry name" value="TPR_TRAPPC9-Trs120"/>
    <property type="match status" value="1"/>
</dbReference>
<proteinExistence type="predicted"/>
<dbReference type="Proteomes" id="UP001153076">
    <property type="component" value="Unassembled WGS sequence"/>
</dbReference>
<dbReference type="Pfam" id="PF26280">
    <property type="entry name" value="Ig_TRAPPC9-Trs120_2nd"/>
    <property type="match status" value="1"/>
</dbReference>
<feature type="domain" description="Trs120/TRAPPC9 third Ig-like" evidence="7">
    <location>
        <begin position="921"/>
        <end position="1076"/>
    </location>
</feature>
<organism evidence="9 10">
    <name type="scientific">Carnegiea gigantea</name>
    <dbReference type="NCBI Taxonomy" id="171969"/>
    <lineage>
        <taxon>Eukaryota</taxon>
        <taxon>Viridiplantae</taxon>
        <taxon>Streptophyta</taxon>
        <taxon>Embryophyta</taxon>
        <taxon>Tracheophyta</taxon>
        <taxon>Spermatophyta</taxon>
        <taxon>Magnoliopsida</taxon>
        <taxon>eudicotyledons</taxon>
        <taxon>Gunneridae</taxon>
        <taxon>Pentapetalae</taxon>
        <taxon>Caryophyllales</taxon>
        <taxon>Cactineae</taxon>
        <taxon>Cactaceae</taxon>
        <taxon>Cactoideae</taxon>
        <taxon>Echinocereeae</taxon>
        <taxon>Carnegiea</taxon>
    </lineage>
</organism>
<dbReference type="InterPro" id="IPR058564">
    <property type="entry name" value="TPR_TRAPPC9_Trs120"/>
</dbReference>
<evidence type="ECO:0000259" key="7">
    <source>
        <dbReference type="Pfam" id="PF26282"/>
    </source>
</evidence>
<dbReference type="Pfam" id="PF26282">
    <property type="entry name" value="Ig_TRAPPC9-Trs120_3rd"/>
    <property type="match status" value="1"/>
</dbReference>
<dbReference type="GO" id="GO:0005802">
    <property type="term" value="C:trans-Golgi network"/>
    <property type="evidence" value="ECO:0007669"/>
    <property type="project" value="TreeGrafter"/>
</dbReference>
<gene>
    <name evidence="9" type="ORF">Cgig2_004562</name>
</gene>
<comment type="subcellular location">
    <subcellularLocation>
        <location evidence="1">Golgi apparatus</location>
    </subcellularLocation>
</comment>